<dbReference type="RefSeq" id="XP_004411325.1">
    <property type="nucleotide sequence ID" value="XM_004411268.1"/>
</dbReference>
<dbReference type="GO" id="GO:0005509">
    <property type="term" value="F:calcium ion binding"/>
    <property type="evidence" value="ECO:0007669"/>
    <property type="project" value="InterPro"/>
</dbReference>
<evidence type="ECO:0000256" key="2">
    <source>
        <dbReference type="ARBA" id="ARBA00022837"/>
    </source>
</evidence>
<evidence type="ECO:0000313" key="5">
    <source>
        <dbReference type="RefSeq" id="XP_004411325.1"/>
    </source>
</evidence>
<dbReference type="InterPro" id="IPR011992">
    <property type="entry name" value="EF-hand-dom_pair"/>
</dbReference>
<dbReference type="Pfam" id="PF01023">
    <property type="entry name" value="S_100"/>
    <property type="match status" value="1"/>
</dbReference>
<evidence type="ECO:0000259" key="3">
    <source>
        <dbReference type="PROSITE" id="PS50222"/>
    </source>
</evidence>
<dbReference type="PROSITE" id="PS50222">
    <property type="entry name" value="EF_HAND_2"/>
    <property type="match status" value="1"/>
</dbReference>
<dbReference type="InterPro" id="IPR018247">
    <property type="entry name" value="EF_Hand_1_Ca_BS"/>
</dbReference>
<dbReference type="PANTHER" id="PTHR11639">
    <property type="entry name" value="S100 CALCIUM-BINDING PROTEIN"/>
    <property type="match status" value="1"/>
</dbReference>
<organism evidence="4 5">
    <name type="scientific">Odobenus rosmarus divergens</name>
    <name type="common">Pacific walrus</name>
    <dbReference type="NCBI Taxonomy" id="9708"/>
    <lineage>
        <taxon>Eukaryota</taxon>
        <taxon>Metazoa</taxon>
        <taxon>Chordata</taxon>
        <taxon>Craniata</taxon>
        <taxon>Vertebrata</taxon>
        <taxon>Euteleostomi</taxon>
        <taxon>Mammalia</taxon>
        <taxon>Eutheria</taxon>
        <taxon>Laurasiatheria</taxon>
        <taxon>Carnivora</taxon>
        <taxon>Caniformia</taxon>
        <taxon>Pinnipedia</taxon>
        <taxon>Odobenidae</taxon>
        <taxon>Odobenus</taxon>
    </lineage>
</organism>
<reference evidence="5" key="1">
    <citation type="submission" date="2025-08" db="UniProtKB">
        <authorList>
            <consortium name="RefSeq"/>
        </authorList>
    </citation>
    <scope>IDENTIFICATION</scope>
</reference>
<evidence type="ECO:0000313" key="4">
    <source>
        <dbReference type="Proteomes" id="UP000245340"/>
    </source>
</evidence>
<keyword evidence="4" id="KW-1185">Reference proteome</keyword>
<dbReference type="SUPFAM" id="SSF47473">
    <property type="entry name" value="EF-hand"/>
    <property type="match status" value="1"/>
</dbReference>
<sequence length="134" mass="15229">MWEGGAEMRRPVEEEKGVPVGMKRRDPSYMLSYLPTYSQQIHHSLERPLDQAVSLLVVIFCKYLGSDGDKNTLGEKDLMELIQKELTIGLKLQDAEIAKLMDDLDRNKGKVVSFQEYVTFLGAFTLIYNDALKG</sequence>
<protein>
    <submittedName>
        <fullName evidence="5">Protein S100-A6-like</fullName>
    </submittedName>
</protein>
<dbReference type="Proteomes" id="UP000245340">
    <property type="component" value="Unplaced"/>
</dbReference>
<feature type="domain" description="EF-hand" evidence="3">
    <location>
        <begin position="92"/>
        <end position="127"/>
    </location>
</feature>
<dbReference type="GO" id="GO:0048306">
    <property type="term" value="F:calcium-dependent protein binding"/>
    <property type="evidence" value="ECO:0007669"/>
    <property type="project" value="TreeGrafter"/>
</dbReference>
<proteinExistence type="predicted"/>
<dbReference type="InterPro" id="IPR002048">
    <property type="entry name" value="EF_hand_dom"/>
</dbReference>
<gene>
    <name evidence="5" type="primary">LOC101386917</name>
</gene>
<dbReference type="PANTHER" id="PTHR11639:SF80">
    <property type="entry name" value="PROTEIN S100-A6"/>
    <property type="match status" value="1"/>
</dbReference>
<dbReference type="AlphaFoldDB" id="A0A9B0M0F1"/>
<dbReference type="InterPro" id="IPR013787">
    <property type="entry name" value="S100_Ca-bd_sub"/>
</dbReference>
<evidence type="ECO:0000256" key="1">
    <source>
        <dbReference type="ARBA" id="ARBA00022723"/>
    </source>
</evidence>
<accession>A0A9B0M0F1</accession>
<dbReference type="SMART" id="SM01394">
    <property type="entry name" value="S_100"/>
    <property type="match status" value="1"/>
</dbReference>
<dbReference type="GO" id="GO:0005615">
    <property type="term" value="C:extracellular space"/>
    <property type="evidence" value="ECO:0007669"/>
    <property type="project" value="TreeGrafter"/>
</dbReference>
<dbReference type="Gene3D" id="1.10.238.10">
    <property type="entry name" value="EF-hand"/>
    <property type="match status" value="1"/>
</dbReference>
<dbReference type="GO" id="GO:0044548">
    <property type="term" value="F:S100 protein binding"/>
    <property type="evidence" value="ECO:0007669"/>
    <property type="project" value="TreeGrafter"/>
</dbReference>
<keyword evidence="2" id="KW-0106">Calcium</keyword>
<dbReference type="GO" id="GO:0005634">
    <property type="term" value="C:nucleus"/>
    <property type="evidence" value="ECO:0007669"/>
    <property type="project" value="TreeGrafter"/>
</dbReference>
<dbReference type="GO" id="GO:0048471">
    <property type="term" value="C:perinuclear region of cytoplasm"/>
    <property type="evidence" value="ECO:0007669"/>
    <property type="project" value="TreeGrafter"/>
</dbReference>
<dbReference type="PROSITE" id="PS00018">
    <property type="entry name" value="EF_HAND_1"/>
    <property type="match status" value="1"/>
</dbReference>
<name>A0A9B0M0F1_ODORO</name>
<keyword evidence="1" id="KW-0479">Metal-binding</keyword>